<proteinExistence type="predicted"/>
<evidence type="ECO:0000313" key="2">
    <source>
        <dbReference type="EMBL" id="MFD0999995.1"/>
    </source>
</evidence>
<evidence type="ECO:0008006" key="4">
    <source>
        <dbReference type="Google" id="ProtNLM"/>
    </source>
</evidence>
<evidence type="ECO:0000313" key="3">
    <source>
        <dbReference type="Proteomes" id="UP001597112"/>
    </source>
</evidence>
<dbReference type="InterPro" id="IPR037066">
    <property type="entry name" value="Plug_dom_sf"/>
</dbReference>
<evidence type="ECO:0000256" key="1">
    <source>
        <dbReference type="SAM" id="SignalP"/>
    </source>
</evidence>
<comment type="caution">
    <text evidence="2">The sequence shown here is derived from an EMBL/GenBank/DDBJ whole genome shotgun (WGS) entry which is preliminary data.</text>
</comment>
<reference evidence="3" key="1">
    <citation type="journal article" date="2019" name="Int. J. Syst. Evol. Microbiol.">
        <title>The Global Catalogue of Microorganisms (GCM) 10K type strain sequencing project: providing services to taxonomists for standard genome sequencing and annotation.</title>
        <authorList>
            <consortium name="The Broad Institute Genomics Platform"/>
            <consortium name="The Broad Institute Genome Sequencing Center for Infectious Disease"/>
            <person name="Wu L."/>
            <person name="Ma J."/>
        </authorList>
    </citation>
    <scope>NUCLEOTIDE SEQUENCE [LARGE SCALE GENOMIC DNA]</scope>
    <source>
        <strain evidence="3">CCUG 58938</strain>
    </source>
</reference>
<dbReference type="Proteomes" id="UP001597112">
    <property type="component" value="Unassembled WGS sequence"/>
</dbReference>
<dbReference type="Gene3D" id="2.170.130.10">
    <property type="entry name" value="TonB-dependent receptor, plug domain"/>
    <property type="match status" value="1"/>
</dbReference>
<organism evidence="2 3">
    <name type="scientific">Ohtaekwangia kribbensis</name>
    <dbReference type="NCBI Taxonomy" id="688913"/>
    <lineage>
        <taxon>Bacteria</taxon>
        <taxon>Pseudomonadati</taxon>
        <taxon>Bacteroidota</taxon>
        <taxon>Cytophagia</taxon>
        <taxon>Cytophagales</taxon>
        <taxon>Fulvivirgaceae</taxon>
        <taxon>Ohtaekwangia</taxon>
    </lineage>
</organism>
<gene>
    <name evidence="2" type="ORF">ACFQ21_11800</name>
</gene>
<keyword evidence="3" id="KW-1185">Reference proteome</keyword>
<keyword evidence="1" id="KW-0732">Signal</keyword>
<protein>
    <recommendedName>
        <fullName evidence="4">TonB-dependent receptor plug domain-containing protein</fullName>
    </recommendedName>
</protein>
<name>A0ABW3K1W8_9BACT</name>
<feature type="signal peptide" evidence="1">
    <location>
        <begin position="1"/>
        <end position="22"/>
    </location>
</feature>
<feature type="chain" id="PRO_5045418670" description="TonB-dependent receptor plug domain-containing protein" evidence="1">
    <location>
        <begin position="23"/>
        <end position="120"/>
    </location>
</feature>
<dbReference type="RefSeq" id="WP_377579209.1">
    <property type="nucleotide sequence ID" value="NZ_JBHTKA010000003.1"/>
</dbReference>
<sequence>MTAIKYSIILALVVSLNTTVLAQQNPVQRPAAQDQGASFNATLNFNPLYKIDSVEVSREAFERAVALRDIGSILVSKDPNATALYGGKARNGVVIVITRERPSFAEEFLSRKKRIYPSIN</sequence>
<accession>A0ABW3K1W8</accession>
<dbReference type="EMBL" id="JBHTKA010000003">
    <property type="protein sequence ID" value="MFD0999995.1"/>
    <property type="molecule type" value="Genomic_DNA"/>
</dbReference>
<dbReference type="SUPFAM" id="SSF56935">
    <property type="entry name" value="Porins"/>
    <property type="match status" value="1"/>
</dbReference>